<dbReference type="GO" id="GO:0008408">
    <property type="term" value="F:3'-5' exonuclease activity"/>
    <property type="evidence" value="ECO:0007669"/>
    <property type="project" value="InterPro"/>
</dbReference>
<evidence type="ECO:0000313" key="10">
    <source>
        <dbReference type="Proteomes" id="UP000467214"/>
    </source>
</evidence>
<feature type="domain" description="3'-5' exonuclease" evidence="8">
    <location>
        <begin position="29"/>
        <end position="202"/>
    </location>
</feature>
<evidence type="ECO:0000256" key="4">
    <source>
        <dbReference type="ARBA" id="ARBA00022839"/>
    </source>
</evidence>
<dbReference type="GO" id="GO:0006139">
    <property type="term" value="P:nucleobase-containing compound metabolic process"/>
    <property type="evidence" value="ECO:0007669"/>
    <property type="project" value="InterPro"/>
</dbReference>
<accession>A0A845BYH0</accession>
<dbReference type="PANTHER" id="PTHR13620">
    <property type="entry name" value="3-5 EXONUCLEASE"/>
    <property type="match status" value="1"/>
</dbReference>
<evidence type="ECO:0000313" key="9">
    <source>
        <dbReference type="EMBL" id="MXR37553.1"/>
    </source>
</evidence>
<evidence type="ECO:0000256" key="6">
    <source>
        <dbReference type="ARBA" id="ARBA00040531"/>
    </source>
</evidence>
<keyword evidence="4 9" id="KW-0269">Exonuclease</keyword>
<dbReference type="InterPro" id="IPR051132">
    <property type="entry name" value="3-5_Exonuclease_domain"/>
</dbReference>
<evidence type="ECO:0000256" key="1">
    <source>
        <dbReference type="ARBA" id="ARBA00022722"/>
    </source>
</evidence>
<comment type="caution">
    <text evidence="9">The sequence shown here is derived from an EMBL/GenBank/DDBJ whole genome shotgun (WGS) entry which is preliminary data.</text>
</comment>
<evidence type="ECO:0000256" key="3">
    <source>
        <dbReference type="ARBA" id="ARBA00022801"/>
    </source>
</evidence>
<dbReference type="Proteomes" id="UP000467214">
    <property type="component" value="Unassembled WGS sequence"/>
</dbReference>
<dbReference type="CDD" id="cd06141">
    <property type="entry name" value="WRN_exo"/>
    <property type="match status" value="1"/>
</dbReference>
<keyword evidence="5" id="KW-0460">Magnesium</keyword>
<dbReference type="InterPro" id="IPR012337">
    <property type="entry name" value="RNaseH-like_sf"/>
</dbReference>
<name>A0A845BYH0_9NEIS</name>
<proteinExistence type="predicted"/>
<dbReference type="AlphaFoldDB" id="A0A845BYH0"/>
<keyword evidence="1" id="KW-0540">Nuclease</keyword>
<keyword evidence="3" id="KW-0378">Hydrolase</keyword>
<dbReference type="GO" id="GO:0003676">
    <property type="term" value="F:nucleic acid binding"/>
    <property type="evidence" value="ECO:0007669"/>
    <property type="project" value="InterPro"/>
</dbReference>
<evidence type="ECO:0000256" key="7">
    <source>
        <dbReference type="ARBA" id="ARBA00042761"/>
    </source>
</evidence>
<gene>
    <name evidence="9" type="ORF">GQF02_11250</name>
</gene>
<dbReference type="InterPro" id="IPR002562">
    <property type="entry name" value="3'-5'_exonuclease_dom"/>
</dbReference>
<dbReference type="EMBL" id="WSSB01000009">
    <property type="protein sequence ID" value="MXR37553.1"/>
    <property type="molecule type" value="Genomic_DNA"/>
</dbReference>
<evidence type="ECO:0000256" key="2">
    <source>
        <dbReference type="ARBA" id="ARBA00022723"/>
    </source>
</evidence>
<dbReference type="Gene3D" id="3.30.420.10">
    <property type="entry name" value="Ribonuclease H-like superfamily/Ribonuclease H"/>
    <property type="match status" value="1"/>
</dbReference>
<evidence type="ECO:0000256" key="5">
    <source>
        <dbReference type="ARBA" id="ARBA00022842"/>
    </source>
</evidence>
<reference evidence="9 10" key="1">
    <citation type="submission" date="2019-12" db="EMBL/GenBank/DDBJ databases">
        <title>Neisseriaceae gen. nov. sp. Genome sequencing and assembly.</title>
        <authorList>
            <person name="Liu Z."/>
            <person name="Li A."/>
        </authorList>
    </citation>
    <scope>NUCLEOTIDE SEQUENCE [LARGE SCALE GENOMIC DNA]</scope>
    <source>
        <strain evidence="9 10">B2N2-7</strain>
    </source>
</reference>
<dbReference type="PANTHER" id="PTHR13620:SF109">
    <property type="entry name" value="3'-5' EXONUCLEASE"/>
    <property type="match status" value="1"/>
</dbReference>
<evidence type="ECO:0000259" key="8">
    <source>
        <dbReference type="SMART" id="SM00474"/>
    </source>
</evidence>
<dbReference type="SUPFAM" id="SSF53098">
    <property type="entry name" value="Ribonuclease H-like"/>
    <property type="match status" value="1"/>
</dbReference>
<protein>
    <recommendedName>
        <fullName evidence="6">3'-5' exonuclease</fullName>
    </recommendedName>
    <alternativeName>
        <fullName evidence="7">Werner Syndrome-like exonuclease</fullName>
    </alternativeName>
</protein>
<keyword evidence="10" id="KW-1185">Reference proteome</keyword>
<sequence>MPSPLPLTPPDKTHIATLPPFAGLTLDHITVVRCRDSAEAALQEMQQHQALGFDTESRPTFHKGQNSEGPHVLQFSSLDRAWLFQSHYHDSLPAAFELLQSPHIAKVGFGLKSDLGHLGSRFGIVPQHIIDLDRSFRAQGYRQQIGAKTAIAMLFGQKLAKSKHISTSNWASKELAERQLLYAANDAYAAICVHQALLDAGLVHAPV</sequence>
<keyword evidence="2" id="KW-0479">Metal-binding</keyword>
<dbReference type="InterPro" id="IPR036397">
    <property type="entry name" value="RNaseH_sf"/>
</dbReference>
<dbReference type="GO" id="GO:0046872">
    <property type="term" value="F:metal ion binding"/>
    <property type="evidence" value="ECO:0007669"/>
    <property type="project" value="UniProtKB-KW"/>
</dbReference>
<organism evidence="9 10">
    <name type="scientific">Craterilacuibacter sinensis</name>
    <dbReference type="NCBI Taxonomy" id="2686017"/>
    <lineage>
        <taxon>Bacteria</taxon>
        <taxon>Pseudomonadati</taxon>
        <taxon>Pseudomonadota</taxon>
        <taxon>Betaproteobacteria</taxon>
        <taxon>Neisseriales</taxon>
        <taxon>Neisseriaceae</taxon>
        <taxon>Craterilacuibacter</taxon>
    </lineage>
</organism>
<dbReference type="Pfam" id="PF01612">
    <property type="entry name" value="DNA_pol_A_exo1"/>
    <property type="match status" value="1"/>
</dbReference>
<dbReference type="SMART" id="SM00474">
    <property type="entry name" value="35EXOc"/>
    <property type="match status" value="1"/>
</dbReference>